<dbReference type="Gene3D" id="3.40.50.300">
    <property type="entry name" value="P-loop containing nucleotide triphosphate hydrolases"/>
    <property type="match status" value="1"/>
</dbReference>
<evidence type="ECO:0000256" key="3">
    <source>
        <dbReference type="ARBA" id="ARBA00022448"/>
    </source>
</evidence>
<dbReference type="InterPro" id="IPR003593">
    <property type="entry name" value="AAA+_ATPase"/>
</dbReference>
<gene>
    <name evidence="10" type="ORF">EV138_0127</name>
</gene>
<dbReference type="PROSITE" id="PS50893">
    <property type="entry name" value="ABC_TRANSPORTER_2"/>
    <property type="match status" value="1"/>
</dbReference>
<dbReference type="Pfam" id="PF00005">
    <property type="entry name" value="ABC_tran"/>
    <property type="match status" value="1"/>
</dbReference>
<dbReference type="PANTHER" id="PTHR43297">
    <property type="entry name" value="OLIGOPEPTIDE TRANSPORT ATP-BINDING PROTEIN APPD"/>
    <property type="match status" value="1"/>
</dbReference>
<sequence length="378" mass="40314">MPEPRKTPSETPVLEVHDLHVTFRTEGGLVPAVDGIDFAVAPGRTLAIVGESGSGKSVSSAAVMGLLPPNADVKGEVLLGGRELTKLTAEELRKIRGNEVALVFQDALSALNPYYSVGWQVAEAYRLHHDVSKKEANVRAVRMLDLVGIPSAAQRARAYPHEFSGGMRQRVVIAMALVNDPKVLIADEPTTALDVTVQAQIIRLLEDVQTEFGTALVLISHDLGVVAEVADDVLVMYAGRAAEQGSVKDIFYRAAHPYSLGLLGAMPRVDVPPKHRLTTIPGSPPSPGSIETGCPFQPRCAYTERVGERCITERPVLTPRPGEGNHEAACHLGRRPEIAQEVALTGIQENAAPEGAPLQQSAAKEAAPLQPSAEESAL</sequence>
<comment type="similarity">
    <text evidence="2">Belongs to the ABC transporter superfamily.</text>
</comment>
<dbReference type="Pfam" id="PF08352">
    <property type="entry name" value="oligo_HPY"/>
    <property type="match status" value="1"/>
</dbReference>
<protein>
    <submittedName>
        <fullName evidence="10">Peptide/nickel transport system ATP-binding protein</fullName>
    </submittedName>
</protein>
<dbReference type="EMBL" id="SOCE01000001">
    <property type="protein sequence ID" value="TDU86614.1"/>
    <property type="molecule type" value="Genomic_DNA"/>
</dbReference>
<dbReference type="SUPFAM" id="SSF52540">
    <property type="entry name" value="P-loop containing nucleoside triphosphate hydrolases"/>
    <property type="match status" value="1"/>
</dbReference>
<evidence type="ECO:0000256" key="1">
    <source>
        <dbReference type="ARBA" id="ARBA00004202"/>
    </source>
</evidence>
<dbReference type="AlphaFoldDB" id="A0A4R7T468"/>
<evidence type="ECO:0000256" key="4">
    <source>
        <dbReference type="ARBA" id="ARBA00022475"/>
    </source>
</evidence>
<dbReference type="GO" id="GO:0005524">
    <property type="term" value="F:ATP binding"/>
    <property type="evidence" value="ECO:0007669"/>
    <property type="project" value="UniProtKB-KW"/>
</dbReference>
<keyword evidence="5" id="KW-0547">Nucleotide-binding</keyword>
<organism evidence="10 11">
    <name type="scientific">Kribbella voronezhensis</name>
    <dbReference type="NCBI Taxonomy" id="2512212"/>
    <lineage>
        <taxon>Bacteria</taxon>
        <taxon>Bacillati</taxon>
        <taxon>Actinomycetota</taxon>
        <taxon>Actinomycetes</taxon>
        <taxon>Propionibacteriales</taxon>
        <taxon>Kribbellaceae</taxon>
        <taxon>Kribbella</taxon>
    </lineage>
</organism>
<evidence type="ECO:0000313" key="10">
    <source>
        <dbReference type="EMBL" id="TDU86614.1"/>
    </source>
</evidence>
<evidence type="ECO:0000256" key="2">
    <source>
        <dbReference type="ARBA" id="ARBA00005417"/>
    </source>
</evidence>
<keyword evidence="3" id="KW-0813">Transport</keyword>
<dbReference type="InterPro" id="IPR003439">
    <property type="entry name" value="ABC_transporter-like_ATP-bd"/>
</dbReference>
<dbReference type="InterPro" id="IPR050388">
    <property type="entry name" value="ABC_Ni/Peptide_Import"/>
</dbReference>
<comment type="caution">
    <text evidence="10">The sequence shown here is derived from an EMBL/GenBank/DDBJ whole genome shotgun (WGS) entry which is preliminary data.</text>
</comment>
<evidence type="ECO:0000256" key="8">
    <source>
        <dbReference type="SAM" id="MobiDB-lite"/>
    </source>
</evidence>
<accession>A0A4R7T468</accession>
<keyword evidence="6 10" id="KW-0067">ATP-binding</keyword>
<dbReference type="GO" id="GO:0005886">
    <property type="term" value="C:plasma membrane"/>
    <property type="evidence" value="ECO:0007669"/>
    <property type="project" value="UniProtKB-SubCell"/>
</dbReference>
<dbReference type="GO" id="GO:0016887">
    <property type="term" value="F:ATP hydrolysis activity"/>
    <property type="evidence" value="ECO:0007669"/>
    <property type="project" value="InterPro"/>
</dbReference>
<name>A0A4R7T468_9ACTN</name>
<evidence type="ECO:0000256" key="6">
    <source>
        <dbReference type="ARBA" id="ARBA00022840"/>
    </source>
</evidence>
<dbReference type="InterPro" id="IPR017871">
    <property type="entry name" value="ABC_transporter-like_CS"/>
</dbReference>
<feature type="region of interest" description="Disordered" evidence="8">
    <location>
        <begin position="348"/>
        <end position="378"/>
    </location>
</feature>
<dbReference type="InterPro" id="IPR027417">
    <property type="entry name" value="P-loop_NTPase"/>
</dbReference>
<dbReference type="NCBIfam" id="TIGR01727">
    <property type="entry name" value="oligo_HPY"/>
    <property type="match status" value="1"/>
</dbReference>
<keyword evidence="11" id="KW-1185">Reference proteome</keyword>
<evidence type="ECO:0000313" key="11">
    <source>
        <dbReference type="Proteomes" id="UP000295151"/>
    </source>
</evidence>
<dbReference type="InterPro" id="IPR013563">
    <property type="entry name" value="Oligopep_ABC_C"/>
</dbReference>
<dbReference type="SMART" id="SM00382">
    <property type="entry name" value="AAA"/>
    <property type="match status" value="1"/>
</dbReference>
<evidence type="ECO:0000256" key="5">
    <source>
        <dbReference type="ARBA" id="ARBA00022741"/>
    </source>
</evidence>
<dbReference type="PROSITE" id="PS00211">
    <property type="entry name" value="ABC_TRANSPORTER_1"/>
    <property type="match status" value="1"/>
</dbReference>
<dbReference type="GO" id="GO:0015833">
    <property type="term" value="P:peptide transport"/>
    <property type="evidence" value="ECO:0007669"/>
    <property type="project" value="InterPro"/>
</dbReference>
<feature type="domain" description="ABC transporter" evidence="9">
    <location>
        <begin position="14"/>
        <end position="263"/>
    </location>
</feature>
<proteinExistence type="inferred from homology"/>
<comment type="subcellular location">
    <subcellularLocation>
        <location evidence="1">Cell membrane</location>
        <topology evidence="1">Peripheral membrane protein</topology>
    </subcellularLocation>
</comment>
<keyword evidence="7" id="KW-0472">Membrane</keyword>
<dbReference type="CDD" id="cd03257">
    <property type="entry name" value="ABC_NikE_OppD_transporters"/>
    <property type="match status" value="1"/>
</dbReference>
<evidence type="ECO:0000256" key="7">
    <source>
        <dbReference type="ARBA" id="ARBA00023136"/>
    </source>
</evidence>
<dbReference type="PANTHER" id="PTHR43297:SF2">
    <property type="entry name" value="DIPEPTIDE TRANSPORT ATP-BINDING PROTEIN DPPD"/>
    <property type="match status" value="1"/>
</dbReference>
<dbReference type="RefSeq" id="WP_238157870.1">
    <property type="nucleotide sequence ID" value="NZ_SOCE01000001.1"/>
</dbReference>
<dbReference type="Proteomes" id="UP000295151">
    <property type="component" value="Unassembled WGS sequence"/>
</dbReference>
<reference evidence="10 11" key="1">
    <citation type="submission" date="2019-03" db="EMBL/GenBank/DDBJ databases">
        <title>Genomic Encyclopedia of Type Strains, Phase III (KMG-III): the genomes of soil and plant-associated and newly described type strains.</title>
        <authorList>
            <person name="Whitman W."/>
        </authorList>
    </citation>
    <scope>NUCLEOTIDE SEQUENCE [LARGE SCALE GENOMIC DNA]</scope>
    <source>
        <strain evidence="10 11">VKM Ac-2575</strain>
    </source>
</reference>
<keyword evidence="4" id="KW-1003">Cell membrane</keyword>
<evidence type="ECO:0000259" key="9">
    <source>
        <dbReference type="PROSITE" id="PS50893"/>
    </source>
</evidence>
<dbReference type="FunFam" id="3.40.50.300:FF:000016">
    <property type="entry name" value="Oligopeptide ABC transporter ATP-binding component"/>
    <property type="match status" value="1"/>
</dbReference>